<evidence type="ECO:0000313" key="6">
    <source>
        <dbReference type="EMBL" id="KIA88704.1"/>
    </source>
</evidence>
<dbReference type="Gene3D" id="2.30.110.10">
    <property type="entry name" value="Electron Transport, Fmn-binding Protein, Chain A"/>
    <property type="match status" value="1"/>
</dbReference>
<evidence type="ECO:0000259" key="5">
    <source>
        <dbReference type="Pfam" id="PF01613"/>
    </source>
</evidence>
<dbReference type="Pfam" id="PF01613">
    <property type="entry name" value="Flavin_Reduct"/>
    <property type="match status" value="1"/>
</dbReference>
<gene>
    <name evidence="6" type="ORF">OA86_10080</name>
</gene>
<evidence type="ECO:0000256" key="1">
    <source>
        <dbReference type="ARBA" id="ARBA00001917"/>
    </source>
</evidence>
<accession>A0A0C1FL82</accession>
<dbReference type="PANTHER" id="PTHR33798">
    <property type="entry name" value="FLAVOPROTEIN OXYGENASE"/>
    <property type="match status" value="1"/>
</dbReference>
<dbReference type="EMBL" id="JSYL01000006">
    <property type="protein sequence ID" value="KIA88704.1"/>
    <property type="molecule type" value="Genomic_DNA"/>
</dbReference>
<comment type="similarity">
    <text evidence="4">Belongs to the flavoredoxin family.</text>
</comment>
<dbReference type="STRING" id="266749.SAMN05421876_106162"/>
<dbReference type="GO" id="GO:0016646">
    <property type="term" value="F:oxidoreductase activity, acting on the CH-NH group of donors, NAD or NADP as acceptor"/>
    <property type="evidence" value="ECO:0007669"/>
    <property type="project" value="UniProtKB-ARBA"/>
</dbReference>
<dbReference type="InterPro" id="IPR012349">
    <property type="entry name" value="Split_barrel_FMN-bd"/>
</dbReference>
<sequence>MSDAVIRMTKEMMSESEKYFRIKLINSLAGIRQVALIGTKSKEGQENVAIFNSVIHLGANPPLFGFISRPDVVERDTLENIRETGSYTINLIDKKWIKEAHQTSARYPKNISEFEAVGFTPEYLLEIFPPFVKEADIKIEMKFEQILNIEINNTIMVIGSIESIQIPEKRLSEDGLVNPDNLLLSGGLDAYYSSQFLEQLPYAKPK</sequence>
<keyword evidence="7" id="KW-1185">Reference proteome</keyword>
<organism evidence="6 7">
    <name type="scientific">Kaistella jeonii</name>
    <dbReference type="NCBI Taxonomy" id="266749"/>
    <lineage>
        <taxon>Bacteria</taxon>
        <taxon>Pseudomonadati</taxon>
        <taxon>Bacteroidota</taxon>
        <taxon>Flavobacteriia</taxon>
        <taxon>Flavobacteriales</taxon>
        <taxon>Weeksellaceae</taxon>
        <taxon>Chryseobacterium group</taxon>
        <taxon>Kaistella</taxon>
    </lineage>
</organism>
<dbReference type="AlphaFoldDB" id="A0A0C1FL82"/>
<dbReference type="SUPFAM" id="SSF50475">
    <property type="entry name" value="FMN-binding split barrel"/>
    <property type="match status" value="1"/>
</dbReference>
<keyword evidence="3" id="KW-0288">FMN</keyword>
<evidence type="ECO:0000256" key="2">
    <source>
        <dbReference type="ARBA" id="ARBA00022630"/>
    </source>
</evidence>
<dbReference type="InterPro" id="IPR002563">
    <property type="entry name" value="Flavin_Rdtase-like_dom"/>
</dbReference>
<dbReference type="PANTHER" id="PTHR33798:SF5">
    <property type="entry name" value="FLAVIN REDUCTASE LIKE DOMAIN-CONTAINING PROTEIN"/>
    <property type="match status" value="1"/>
</dbReference>
<comment type="caution">
    <text evidence="6">The sequence shown here is derived from an EMBL/GenBank/DDBJ whole genome shotgun (WGS) entry which is preliminary data.</text>
</comment>
<keyword evidence="2" id="KW-0285">Flavoprotein</keyword>
<feature type="domain" description="Flavin reductase like" evidence="5">
    <location>
        <begin position="32"/>
        <end position="173"/>
    </location>
</feature>
<dbReference type="Proteomes" id="UP000031473">
    <property type="component" value="Unassembled WGS sequence"/>
</dbReference>
<name>A0A0C1FL82_9FLAO</name>
<evidence type="ECO:0000313" key="7">
    <source>
        <dbReference type="Proteomes" id="UP000031473"/>
    </source>
</evidence>
<evidence type="ECO:0000256" key="3">
    <source>
        <dbReference type="ARBA" id="ARBA00022643"/>
    </source>
</evidence>
<proteinExistence type="inferred from homology"/>
<reference evidence="6 7" key="1">
    <citation type="submission" date="2014-10" db="EMBL/GenBank/DDBJ databases">
        <title>Kaistella jeonii genome.</title>
        <authorList>
            <person name="Clayton J.T."/>
            <person name="Newman J.D."/>
        </authorList>
    </citation>
    <scope>NUCLEOTIDE SEQUENCE [LARGE SCALE GENOMIC DNA]</scope>
    <source>
        <strain evidence="6 7">DSM 17048</strain>
    </source>
</reference>
<comment type="cofactor">
    <cofactor evidence="1">
        <name>FMN</name>
        <dbReference type="ChEBI" id="CHEBI:58210"/>
    </cofactor>
</comment>
<dbReference type="GO" id="GO:0010181">
    <property type="term" value="F:FMN binding"/>
    <property type="evidence" value="ECO:0007669"/>
    <property type="project" value="InterPro"/>
</dbReference>
<protein>
    <submittedName>
        <fullName evidence="6">Flavin oxidoreductase</fullName>
    </submittedName>
</protein>
<evidence type="ECO:0000256" key="4">
    <source>
        <dbReference type="ARBA" id="ARBA00038054"/>
    </source>
</evidence>